<sequence length="156" mass="17957">MKSEWLKFESRLAGWMKSFGSEILQFTNGYQAIPGFPSDGFRADGLLTDGKVVVALEVEVKQTHPDTNVGKFWLLNQYKSYEKVVLFHVYTPEYNSYPWRLELGKFYASKMSEELPFEYHLLDLRQTESIDSAFDMVTCAIEGKIRSEFSGNTAQL</sequence>
<organism evidence="1 2">
    <name type="scientific">Vibrio plantisponsor</name>
    <dbReference type="NCBI Taxonomy" id="664643"/>
    <lineage>
        <taxon>Bacteria</taxon>
        <taxon>Pseudomonadati</taxon>
        <taxon>Pseudomonadota</taxon>
        <taxon>Gammaproteobacteria</taxon>
        <taxon>Vibrionales</taxon>
        <taxon>Vibrionaceae</taxon>
        <taxon>Vibrio</taxon>
    </lineage>
</organism>
<comment type="caution">
    <text evidence="1">The sequence shown here is derived from an EMBL/GenBank/DDBJ whole genome shotgun (WGS) entry which is preliminary data.</text>
</comment>
<keyword evidence="2" id="KW-1185">Reference proteome</keyword>
<accession>A0ABU4IJI5</accession>
<dbReference type="RefSeq" id="WP_171137814.1">
    <property type="nucleotide sequence ID" value="NZ_AP024893.1"/>
</dbReference>
<name>A0ABU4IJI5_9VIBR</name>
<evidence type="ECO:0000313" key="1">
    <source>
        <dbReference type="EMBL" id="MDW6017670.1"/>
    </source>
</evidence>
<reference evidence="1 2" key="1">
    <citation type="submission" date="2023-11" db="EMBL/GenBank/DDBJ databases">
        <title>Plant-associative lifestyle of Vibrio porteresiae and its evolutionary dynamics.</title>
        <authorList>
            <person name="Rameshkumar N."/>
            <person name="Kirti K."/>
        </authorList>
    </citation>
    <scope>NUCLEOTIDE SEQUENCE [LARGE SCALE GENOMIC DNA]</scope>
    <source>
        <strain evidence="1 2">MSSRF60</strain>
    </source>
</reference>
<dbReference type="Proteomes" id="UP001272325">
    <property type="component" value="Unassembled WGS sequence"/>
</dbReference>
<evidence type="ECO:0000313" key="2">
    <source>
        <dbReference type="Proteomes" id="UP001272325"/>
    </source>
</evidence>
<proteinExistence type="predicted"/>
<dbReference type="EMBL" id="JAWRCN010000001">
    <property type="protein sequence ID" value="MDW6017670.1"/>
    <property type="molecule type" value="Genomic_DNA"/>
</dbReference>
<protein>
    <submittedName>
        <fullName evidence="1">Uncharacterized protein</fullName>
    </submittedName>
</protein>
<gene>
    <name evidence="1" type="ORF">SBW85_07750</name>
</gene>